<evidence type="ECO:0000313" key="1">
    <source>
        <dbReference type="EMBL" id="OBZ69440.1"/>
    </source>
</evidence>
<comment type="caution">
    <text evidence="1">The sequence shown here is derived from an EMBL/GenBank/DDBJ whole genome shotgun (WGS) entry which is preliminary data.</text>
</comment>
<sequence>MACEAAFDAEVDRPLIDLYEASVISLDPALYIENAGVSRLKQLQMIETMIKAMSNVETYLAETGAAEYAGSPILTAKSWLDILEGMPKFSGNAELCLFPDGLIDKAARNMTDRIFIYYWA</sequence>
<keyword evidence="2" id="KW-1185">Reference proteome</keyword>
<dbReference type="EMBL" id="LUGG01000017">
    <property type="protein sequence ID" value="OBZ69440.1"/>
    <property type="molecule type" value="Genomic_DNA"/>
</dbReference>
<proteinExistence type="predicted"/>
<protein>
    <submittedName>
        <fullName evidence="1">Uncharacterized protein</fullName>
    </submittedName>
</protein>
<name>A0A1C7LXK0_GRIFR</name>
<dbReference type="STRING" id="5627.A0A1C7LXK0"/>
<gene>
    <name evidence="1" type="ORF">A0H81_10664</name>
</gene>
<dbReference type="Proteomes" id="UP000092993">
    <property type="component" value="Unassembled WGS sequence"/>
</dbReference>
<accession>A0A1C7LXK0</accession>
<reference evidence="1 2" key="1">
    <citation type="submission" date="2016-03" db="EMBL/GenBank/DDBJ databases">
        <title>Whole genome sequencing of Grifola frondosa 9006-11.</title>
        <authorList>
            <person name="Min B."/>
            <person name="Park H."/>
            <person name="Kim J.-G."/>
            <person name="Cho H."/>
            <person name="Oh Y.-L."/>
            <person name="Kong W.-S."/>
            <person name="Choi I.-G."/>
        </authorList>
    </citation>
    <scope>NUCLEOTIDE SEQUENCE [LARGE SCALE GENOMIC DNA]</scope>
    <source>
        <strain evidence="1 2">9006-11</strain>
    </source>
</reference>
<evidence type="ECO:0000313" key="2">
    <source>
        <dbReference type="Proteomes" id="UP000092993"/>
    </source>
</evidence>
<organism evidence="1 2">
    <name type="scientific">Grifola frondosa</name>
    <name type="common">Maitake</name>
    <name type="synonym">Polyporus frondosus</name>
    <dbReference type="NCBI Taxonomy" id="5627"/>
    <lineage>
        <taxon>Eukaryota</taxon>
        <taxon>Fungi</taxon>
        <taxon>Dikarya</taxon>
        <taxon>Basidiomycota</taxon>
        <taxon>Agaricomycotina</taxon>
        <taxon>Agaricomycetes</taxon>
        <taxon>Polyporales</taxon>
        <taxon>Grifolaceae</taxon>
        <taxon>Grifola</taxon>
    </lineage>
</organism>
<dbReference type="AlphaFoldDB" id="A0A1C7LXK0"/>